<feature type="domain" description="YbaK/aminoacyl-tRNA synthetase-associated" evidence="1">
    <location>
        <begin position="25"/>
        <end position="145"/>
    </location>
</feature>
<dbReference type="CDD" id="cd04333">
    <property type="entry name" value="ProX_deacylase"/>
    <property type="match status" value="1"/>
</dbReference>
<reference evidence="2" key="1">
    <citation type="journal article" date="2021" name="Environ. Microbiol.">
        <title>Cryptic niche differentiation of novel sediment ecotypes of Rugeria pomeroyi correlates with nitrate respiration.</title>
        <authorList>
            <person name="Lin X."/>
            <person name="McNichol J."/>
            <person name="Chu X."/>
            <person name="Qian Y."/>
            <person name="Luo H."/>
        </authorList>
    </citation>
    <scope>NUCLEOTIDE SEQUENCE</scope>
    <source>
        <strain evidence="2">SZCCDBB064</strain>
    </source>
</reference>
<dbReference type="Gene3D" id="3.90.960.10">
    <property type="entry name" value="YbaK/aminoacyl-tRNA synthetase-associated domain"/>
    <property type="match status" value="1"/>
</dbReference>
<proteinExistence type="predicted"/>
<dbReference type="Pfam" id="PF04073">
    <property type="entry name" value="tRNA_edit"/>
    <property type="match status" value="1"/>
</dbReference>
<dbReference type="RefSeq" id="WP_234145435.1">
    <property type="nucleotide sequence ID" value="NZ_JAGQAF010000002.1"/>
</dbReference>
<name>A0A9Q3WIE8_9RHOB</name>
<evidence type="ECO:0000313" key="3">
    <source>
        <dbReference type="Proteomes" id="UP000813672"/>
    </source>
</evidence>
<dbReference type="GO" id="GO:0002161">
    <property type="term" value="F:aminoacyl-tRNA deacylase activity"/>
    <property type="evidence" value="ECO:0007669"/>
    <property type="project" value="InterPro"/>
</dbReference>
<comment type="caution">
    <text evidence="2">The sequence shown here is derived from an EMBL/GenBank/DDBJ whole genome shotgun (WGS) entry which is preliminary data.</text>
</comment>
<protein>
    <submittedName>
        <fullName evidence="2">YbaK/EbsC family protein</fullName>
    </submittedName>
</protein>
<dbReference type="InterPro" id="IPR007214">
    <property type="entry name" value="YbaK/aa-tRNA-synth-assoc-dom"/>
</dbReference>
<dbReference type="EMBL" id="JAGQAF010000002">
    <property type="protein sequence ID" value="MCE8536499.1"/>
    <property type="molecule type" value="Genomic_DNA"/>
</dbReference>
<dbReference type="Proteomes" id="UP000813672">
    <property type="component" value="Unassembled WGS sequence"/>
</dbReference>
<evidence type="ECO:0000313" key="2">
    <source>
        <dbReference type="EMBL" id="MCE8536499.1"/>
    </source>
</evidence>
<dbReference type="InterPro" id="IPR036754">
    <property type="entry name" value="YbaK/aa-tRNA-synt-asso_dom_sf"/>
</dbReference>
<evidence type="ECO:0000259" key="1">
    <source>
        <dbReference type="Pfam" id="PF04073"/>
    </source>
</evidence>
<dbReference type="PANTHER" id="PTHR30411:SF1">
    <property type="entry name" value="CYTOPLASMIC PROTEIN"/>
    <property type="match status" value="1"/>
</dbReference>
<dbReference type="AlphaFoldDB" id="A0A9Q3WIE8"/>
<sequence>MSKSLKRVRAALEAAQITTEIRETGNARTAEDAAAAVGCALNQIVKSIIFQQRDGDALALFLTAGGNQVDPDRAAALFGAPLSRADADTVRNKTGFAIGGVAPVGHLSPVASFMDPALMVFPVVWAAAGTPRHVFSIAPAELQRLTGAAAANFVRMG</sequence>
<dbReference type="PANTHER" id="PTHR30411">
    <property type="entry name" value="CYTOPLASMIC PROTEIN"/>
    <property type="match status" value="1"/>
</dbReference>
<gene>
    <name evidence="2" type="ORF">KBY27_03440</name>
</gene>
<organism evidence="2 3">
    <name type="scientific">Ruegeria pomeroyi</name>
    <dbReference type="NCBI Taxonomy" id="89184"/>
    <lineage>
        <taxon>Bacteria</taxon>
        <taxon>Pseudomonadati</taxon>
        <taxon>Pseudomonadota</taxon>
        <taxon>Alphaproteobacteria</taxon>
        <taxon>Rhodobacterales</taxon>
        <taxon>Roseobacteraceae</taxon>
        <taxon>Ruegeria</taxon>
    </lineage>
</organism>
<accession>A0A9Q3WIE8</accession>
<dbReference type="SUPFAM" id="SSF55826">
    <property type="entry name" value="YbaK/ProRS associated domain"/>
    <property type="match status" value="1"/>
</dbReference>